<name>A0A0P7FTT9_9EURY</name>
<comment type="caution">
    <text evidence="2">The sequence shown here is derived from an EMBL/GenBank/DDBJ whole genome shotgun (WGS) entry which is preliminary data.</text>
</comment>
<protein>
    <submittedName>
        <fullName evidence="2">Uncharacterized protein</fullName>
    </submittedName>
</protein>
<sequence>MEYEEPKFFEVMGYVGDAERDVIDMVSGNPDWEPPQALREGLQEYATFEPDRFQYPPATAPRRSKPRSPSAAASTPAGSSSPTAPGRRTTWAWRRRWNETPGTRCS</sequence>
<dbReference type="PATRIC" id="fig|699431.3.peg.959"/>
<gene>
    <name evidence="2" type="ORF">SY89_00932</name>
</gene>
<organism evidence="2 3">
    <name type="scientific">Halolamina pelagica</name>
    <dbReference type="NCBI Taxonomy" id="699431"/>
    <lineage>
        <taxon>Archaea</taxon>
        <taxon>Methanobacteriati</taxon>
        <taxon>Methanobacteriota</taxon>
        <taxon>Stenosarchaea group</taxon>
        <taxon>Halobacteria</taxon>
        <taxon>Halobacteriales</taxon>
        <taxon>Haloferacaceae</taxon>
    </lineage>
</organism>
<dbReference type="EMBL" id="LGUC01000001">
    <property type="protein sequence ID" value="KPN30206.1"/>
    <property type="molecule type" value="Genomic_DNA"/>
</dbReference>
<dbReference type="AlphaFoldDB" id="A0A0P7FTT9"/>
<proteinExistence type="predicted"/>
<accession>A0A0P7FTT9</accession>
<feature type="compositionally biased region" description="Low complexity" evidence="1">
    <location>
        <begin position="56"/>
        <end position="92"/>
    </location>
</feature>
<dbReference type="SUPFAM" id="SSF53383">
    <property type="entry name" value="PLP-dependent transferases"/>
    <property type="match status" value="1"/>
</dbReference>
<dbReference type="Proteomes" id="UP000050535">
    <property type="component" value="Unassembled WGS sequence"/>
</dbReference>
<dbReference type="STRING" id="699431.SY89_00932"/>
<reference evidence="3" key="1">
    <citation type="submission" date="2013-11" db="EMBL/GenBank/DDBJ databases">
        <authorList>
            <person name="Hoang H.T."/>
            <person name="Killian M.L."/>
            <person name="Madson D.M."/>
            <person name="Arruda P.H.E."/>
            <person name="Sun D."/>
            <person name="Schwartz K.J."/>
            <person name="Yoon K."/>
        </authorList>
    </citation>
    <scope>NUCLEOTIDE SEQUENCE [LARGE SCALE GENOMIC DNA]</scope>
    <source>
        <strain evidence="3">CDK2</strain>
    </source>
</reference>
<keyword evidence="3" id="KW-1185">Reference proteome</keyword>
<evidence type="ECO:0000313" key="2">
    <source>
        <dbReference type="EMBL" id="KPN30206.1"/>
    </source>
</evidence>
<evidence type="ECO:0000313" key="3">
    <source>
        <dbReference type="Proteomes" id="UP000050535"/>
    </source>
</evidence>
<feature type="region of interest" description="Disordered" evidence="1">
    <location>
        <begin position="48"/>
        <end position="106"/>
    </location>
</feature>
<evidence type="ECO:0000256" key="1">
    <source>
        <dbReference type="SAM" id="MobiDB-lite"/>
    </source>
</evidence>
<dbReference type="InterPro" id="IPR015424">
    <property type="entry name" value="PyrdxlP-dep_Trfase"/>
</dbReference>